<protein>
    <submittedName>
        <fullName evidence="1">Uncharacterized protein</fullName>
    </submittedName>
</protein>
<dbReference type="Proteomes" id="UP001151752">
    <property type="component" value="Chromosome 18"/>
</dbReference>
<gene>
    <name evidence="1" type="ORF">OIU74_025308</name>
</gene>
<dbReference type="AlphaFoldDB" id="A0A9Q0W234"/>
<dbReference type="EMBL" id="JAPFFM010000006">
    <property type="protein sequence ID" value="KAJ6758631.1"/>
    <property type="molecule type" value="Genomic_DNA"/>
</dbReference>
<reference evidence="1" key="2">
    <citation type="journal article" date="2023" name="Int. J. Mol. Sci.">
        <title>De Novo Assembly and Annotation of 11 Diverse Shrub Willow (Salix) Genomes Reveals Novel Gene Organization in Sex-Linked Regions.</title>
        <authorList>
            <person name="Hyden B."/>
            <person name="Feng K."/>
            <person name="Yates T.B."/>
            <person name="Jawdy S."/>
            <person name="Cereghino C."/>
            <person name="Smart L.B."/>
            <person name="Muchero W."/>
        </authorList>
    </citation>
    <scope>NUCLEOTIDE SEQUENCE</scope>
    <source>
        <tissue evidence="1">Shoot tip</tissue>
    </source>
</reference>
<reference evidence="1" key="1">
    <citation type="submission" date="2022-11" db="EMBL/GenBank/DDBJ databases">
        <authorList>
            <person name="Hyden B.L."/>
            <person name="Feng K."/>
            <person name="Yates T."/>
            <person name="Jawdy S."/>
            <person name="Smart L.B."/>
            <person name="Muchero W."/>
        </authorList>
    </citation>
    <scope>NUCLEOTIDE SEQUENCE</scope>
    <source>
        <tissue evidence="1">Shoot tip</tissue>
    </source>
</reference>
<comment type="caution">
    <text evidence="1">The sequence shown here is derived from an EMBL/GenBank/DDBJ whole genome shotgun (WGS) entry which is preliminary data.</text>
</comment>
<organism evidence="1 2">
    <name type="scientific">Salix koriyanagi</name>
    <dbReference type="NCBI Taxonomy" id="2511006"/>
    <lineage>
        <taxon>Eukaryota</taxon>
        <taxon>Viridiplantae</taxon>
        <taxon>Streptophyta</taxon>
        <taxon>Embryophyta</taxon>
        <taxon>Tracheophyta</taxon>
        <taxon>Spermatophyta</taxon>
        <taxon>Magnoliopsida</taxon>
        <taxon>eudicotyledons</taxon>
        <taxon>Gunneridae</taxon>
        <taxon>Pentapetalae</taxon>
        <taxon>rosids</taxon>
        <taxon>fabids</taxon>
        <taxon>Malpighiales</taxon>
        <taxon>Salicaceae</taxon>
        <taxon>Saliceae</taxon>
        <taxon>Salix</taxon>
    </lineage>
</organism>
<evidence type="ECO:0000313" key="1">
    <source>
        <dbReference type="EMBL" id="KAJ6758631.1"/>
    </source>
</evidence>
<keyword evidence="2" id="KW-1185">Reference proteome</keyword>
<accession>A0A9Q0W234</accession>
<proteinExistence type="predicted"/>
<evidence type="ECO:0000313" key="2">
    <source>
        <dbReference type="Proteomes" id="UP001151752"/>
    </source>
</evidence>
<sequence>MARPVINECYSPTSLKSRLKSSFRCFPNTEMIDQHEILRQDYGQEGGDCMKLQPRTPRSLYAWLKSTVHDLEFKEKYRCSIGKRGKNRKRHCSEDFRLRRWPVLDTFNLVLQEFLLTGFTSDQSDA</sequence>
<name>A0A9Q0W234_9ROSI</name>